<proteinExistence type="inferred from homology"/>
<dbReference type="EMBL" id="KF900894">
    <property type="protein sequence ID" value="AIF10531.1"/>
    <property type="molecule type" value="Genomic_DNA"/>
</dbReference>
<dbReference type="NCBIfam" id="TIGR02928">
    <property type="entry name" value="orc1/cdc6 family replication initiation protein"/>
    <property type="match status" value="1"/>
</dbReference>
<dbReference type="InterPro" id="IPR036390">
    <property type="entry name" value="WH_DNA-bd_sf"/>
</dbReference>
<dbReference type="SUPFAM" id="SSF52540">
    <property type="entry name" value="P-loop containing nucleoside triphosphate hydrolases"/>
    <property type="match status" value="1"/>
</dbReference>
<dbReference type="InterPro" id="IPR036388">
    <property type="entry name" value="WH-like_DNA-bd_sf"/>
</dbReference>
<dbReference type="CDD" id="cd08768">
    <property type="entry name" value="Cdc6_C"/>
    <property type="match status" value="1"/>
</dbReference>
<evidence type="ECO:0000259" key="7">
    <source>
        <dbReference type="SMART" id="SM01074"/>
    </source>
</evidence>
<keyword evidence="3 5" id="KW-0547">Nucleotide-binding</keyword>
<comment type="function">
    <text evidence="5">Involved in regulation of DNA replication.</text>
</comment>
<dbReference type="InterPro" id="IPR050311">
    <property type="entry name" value="ORC1/CDC6"/>
</dbReference>
<dbReference type="CDD" id="cd18139">
    <property type="entry name" value="HLD_clamp_RarA"/>
    <property type="match status" value="1"/>
</dbReference>
<evidence type="ECO:0000256" key="1">
    <source>
        <dbReference type="ARBA" id="ARBA00006184"/>
    </source>
</evidence>
<dbReference type="Gene3D" id="1.10.10.10">
    <property type="entry name" value="Winged helix-like DNA-binding domain superfamily/Winged helix DNA-binding domain"/>
    <property type="match status" value="1"/>
</dbReference>
<dbReference type="InterPro" id="IPR003593">
    <property type="entry name" value="AAA+_ATPase"/>
</dbReference>
<evidence type="ECO:0000313" key="8">
    <source>
        <dbReference type="EMBL" id="AIF10531.1"/>
    </source>
</evidence>
<keyword evidence="8" id="KW-0132">Cell division</keyword>
<dbReference type="PANTHER" id="PTHR10763">
    <property type="entry name" value="CELL DIVISION CONTROL PROTEIN 6-RELATED"/>
    <property type="match status" value="1"/>
</dbReference>
<dbReference type="Pfam" id="PF13401">
    <property type="entry name" value="AAA_22"/>
    <property type="match status" value="1"/>
</dbReference>
<dbReference type="AlphaFoldDB" id="A0A075H307"/>
<dbReference type="InterPro" id="IPR027417">
    <property type="entry name" value="P-loop_NTPase"/>
</dbReference>
<dbReference type="Gene3D" id="3.40.50.300">
    <property type="entry name" value="P-loop containing nucleotide triphosphate hydrolases"/>
    <property type="match status" value="1"/>
</dbReference>
<feature type="binding site" evidence="5">
    <location>
        <begin position="72"/>
        <end position="76"/>
    </location>
    <ligand>
        <name>ATP</name>
        <dbReference type="ChEBI" id="CHEBI:30616"/>
    </ligand>
</feature>
<dbReference type="InterPro" id="IPR049945">
    <property type="entry name" value="AAA_22"/>
</dbReference>
<dbReference type="SUPFAM" id="SSF46785">
    <property type="entry name" value="Winged helix' DNA-binding domain"/>
    <property type="match status" value="1"/>
</dbReference>
<comment type="similarity">
    <text evidence="1 5">Belongs to the CDC6/cdc18 family.</text>
</comment>
<dbReference type="CDD" id="cd00009">
    <property type="entry name" value="AAA"/>
    <property type="match status" value="1"/>
</dbReference>
<dbReference type="PANTHER" id="PTHR10763:SF26">
    <property type="entry name" value="CELL DIVISION CONTROL PROTEIN 6 HOMOLOG"/>
    <property type="match status" value="1"/>
</dbReference>
<dbReference type="Gene3D" id="1.10.8.60">
    <property type="match status" value="1"/>
</dbReference>
<dbReference type="SMART" id="SM01074">
    <property type="entry name" value="Cdc6_C"/>
    <property type="match status" value="1"/>
</dbReference>
<dbReference type="FunFam" id="1.10.8.60:FF:000073">
    <property type="entry name" value="ORC1-type DNA replication protein"/>
    <property type="match status" value="1"/>
</dbReference>
<dbReference type="Pfam" id="PF09079">
    <property type="entry name" value="WHD_Cdc6"/>
    <property type="match status" value="1"/>
</dbReference>
<feature type="binding site" evidence="5">
    <location>
        <position position="229"/>
    </location>
    <ligand>
        <name>ATP</name>
        <dbReference type="ChEBI" id="CHEBI:30616"/>
    </ligand>
</feature>
<evidence type="ECO:0000256" key="2">
    <source>
        <dbReference type="ARBA" id="ARBA00022705"/>
    </source>
</evidence>
<feature type="domain" description="AAA+ ATPase" evidence="6">
    <location>
        <begin position="60"/>
        <end position="230"/>
    </location>
</feature>
<dbReference type="GO" id="GO:0005524">
    <property type="term" value="F:ATP binding"/>
    <property type="evidence" value="ECO:0007669"/>
    <property type="project" value="UniProtKB-UniRule"/>
</dbReference>
<accession>A0A075H307</accession>
<evidence type="ECO:0000256" key="4">
    <source>
        <dbReference type="ARBA" id="ARBA00022840"/>
    </source>
</evidence>
<name>A0A075H307_9ARCH</name>
<dbReference type="GO" id="GO:0006260">
    <property type="term" value="P:DNA replication"/>
    <property type="evidence" value="ECO:0007669"/>
    <property type="project" value="UniProtKB-UniRule"/>
</dbReference>
<dbReference type="InterPro" id="IPR055237">
    <property type="entry name" value="Cdc6_lid"/>
</dbReference>
<keyword evidence="8" id="KW-0131">Cell cycle</keyword>
<dbReference type="GO" id="GO:0016887">
    <property type="term" value="F:ATP hydrolysis activity"/>
    <property type="evidence" value="ECO:0007669"/>
    <property type="project" value="InterPro"/>
</dbReference>
<evidence type="ECO:0000256" key="3">
    <source>
        <dbReference type="ARBA" id="ARBA00022741"/>
    </source>
</evidence>
<feature type="domain" description="Cdc6 C-terminal" evidence="7">
    <location>
        <begin position="322"/>
        <end position="401"/>
    </location>
</feature>
<dbReference type="SMART" id="SM00382">
    <property type="entry name" value="AAA"/>
    <property type="match status" value="1"/>
</dbReference>
<dbReference type="Pfam" id="PF22703">
    <property type="entry name" value="Cdc6_lid"/>
    <property type="match status" value="1"/>
</dbReference>
<gene>
    <name evidence="8" type="primary">cdc6A</name>
</gene>
<dbReference type="InterPro" id="IPR015163">
    <property type="entry name" value="Cdc6_C"/>
</dbReference>
<keyword evidence="2 5" id="KW-0235">DNA replication</keyword>
<reference evidence="8" key="1">
    <citation type="journal article" date="2014" name="Genome Biol. Evol.">
        <title>Pangenome evidence for extensive interdomain horizontal transfer affecting lineage core and shell genes in uncultured planktonic thaumarchaeota and euryarchaeota.</title>
        <authorList>
            <person name="Deschamps P."/>
            <person name="Zivanovic Y."/>
            <person name="Moreira D."/>
            <person name="Rodriguez-Valera F."/>
            <person name="Lopez-Garcia P."/>
        </authorList>
    </citation>
    <scope>NUCLEOTIDE SEQUENCE</scope>
</reference>
<dbReference type="GO" id="GO:0051301">
    <property type="term" value="P:cell division"/>
    <property type="evidence" value="ECO:0007669"/>
    <property type="project" value="UniProtKB-KW"/>
</dbReference>
<evidence type="ECO:0000256" key="5">
    <source>
        <dbReference type="HAMAP-Rule" id="MF_01407"/>
    </source>
</evidence>
<keyword evidence="4 5" id="KW-0067">ATP-binding</keyword>
<sequence length="411" mass="46261">MSTTVSDPVDRLLDAAQSGKSLIKNRDVLHFTHIPEQILHRDPEQEQLTQSLIPILMNSRPSNLLVYGKPGTGKTLVIKKVLSKIQKRVEEGSFPIKLAYTNAKQETTLYGLLVSFGRQLGLSGQKTNDEKMWLPSTGLSISEVFNRILYVIAKHETNAVFVIDEIDYLAELIQKTGKDVLYQITRANERLETGSLTLIGVSNDLTFKDRLDPRVISSLSEEEIVFTNYNLDQIKQILDARIQVAFSEGMVENAALNLCSAMASRESGDARRAIDLLRVAAEIAERTQQPRVTEDDVRQASQKIEENREITALKSYPLHEKLLILSVMKSSEISTGETYMTYKSLCKEIRQKELTQRRVTQMLSAIEMSGIITGRIVHQGTHGNTKKFKITIPSDIIKNTFKDEAVLQDIL</sequence>
<feature type="binding site" evidence="5">
    <location>
        <position position="241"/>
    </location>
    <ligand>
        <name>ATP</name>
        <dbReference type="ChEBI" id="CHEBI:30616"/>
    </ligand>
</feature>
<organism evidence="8">
    <name type="scientific">uncultured marine thaumarchaeote KM3_46_F12</name>
    <dbReference type="NCBI Taxonomy" id="1456160"/>
    <lineage>
        <taxon>Archaea</taxon>
        <taxon>Nitrososphaerota</taxon>
        <taxon>environmental samples</taxon>
    </lineage>
</organism>
<evidence type="ECO:0000259" key="6">
    <source>
        <dbReference type="SMART" id="SM00382"/>
    </source>
</evidence>
<dbReference type="HAMAP" id="MF_01407">
    <property type="entry name" value="ORC1_type_DNA_replic_protein"/>
    <property type="match status" value="1"/>
</dbReference>
<dbReference type="InterPro" id="IPR014277">
    <property type="entry name" value="Orc1/Cdc6_arc"/>
</dbReference>
<protein>
    <recommendedName>
        <fullName evidence="5">ORC1-type DNA replication protein</fullName>
    </recommendedName>
</protein>